<gene>
    <name evidence="3" type="ORF">C6N40_04305</name>
</gene>
<dbReference type="OrthoDB" id="5966597at2"/>
<feature type="transmembrane region" description="Helical" evidence="2">
    <location>
        <begin position="75"/>
        <end position="92"/>
    </location>
</feature>
<protein>
    <recommendedName>
        <fullName evidence="5">DUF883 domain-containing protein</fullName>
    </recommendedName>
</protein>
<dbReference type="Proteomes" id="UP000241736">
    <property type="component" value="Unassembled WGS sequence"/>
</dbReference>
<feature type="region of interest" description="Disordered" evidence="1">
    <location>
        <begin position="1"/>
        <end position="24"/>
    </location>
</feature>
<evidence type="ECO:0000256" key="1">
    <source>
        <dbReference type="SAM" id="MobiDB-lite"/>
    </source>
</evidence>
<keyword evidence="2" id="KW-0812">Transmembrane</keyword>
<feature type="compositionally biased region" description="Basic and acidic residues" evidence="1">
    <location>
        <begin position="8"/>
        <end position="24"/>
    </location>
</feature>
<name>A0A2P6MA52_9GAMM</name>
<proteinExistence type="predicted"/>
<keyword evidence="2" id="KW-1133">Transmembrane helix</keyword>
<sequence length="95" mass="10219">MSPSQPETPRHIDQARENLGEARDKLKAGVSEAMEAGAAAAQEARAELDERLQGLLEQGRGMLDQAEDLIRSKPLASFGIAFAAGYLVAALTRRK</sequence>
<keyword evidence="4" id="KW-1185">Reference proteome</keyword>
<evidence type="ECO:0000313" key="3">
    <source>
        <dbReference type="EMBL" id="PRH82876.1"/>
    </source>
</evidence>
<evidence type="ECO:0000313" key="4">
    <source>
        <dbReference type="Proteomes" id="UP000241736"/>
    </source>
</evidence>
<keyword evidence="2" id="KW-0472">Membrane</keyword>
<dbReference type="EMBL" id="PVLF01000004">
    <property type="protein sequence ID" value="PRH82876.1"/>
    <property type="molecule type" value="Genomic_DNA"/>
</dbReference>
<reference evidence="3 4" key="1">
    <citation type="submission" date="2018-03" db="EMBL/GenBank/DDBJ databases">
        <title>Arenimonas caeni sp. nov., isolated from activated sludge.</title>
        <authorList>
            <person name="Liu H."/>
        </authorList>
    </citation>
    <scope>NUCLEOTIDE SEQUENCE [LARGE SCALE GENOMIC DNA]</scope>
    <source>
        <strain evidence="4">z29</strain>
    </source>
</reference>
<organism evidence="3 4">
    <name type="scientific">Arenimonas caeni</name>
    <dbReference type="NCBI Taxonomy" id="2058085"/>
    <lineage>
        <taxon>Bacteria</taxon>
        <taxon>Pseudomonadati</taxon>
        <taxon>Pseudomonadota</taxon>
        <taxon>Gammaproteobacteria</taxon>
        <taxon>Lysobacterales</taxon>
        <taxon>Lysobacteraceae</taxon>
        <taxon>Arenimonas</taxon>
    </lineage>
</organism>
<dbReference type="RefSeq" id="WP_106989784.1">
    <property type="nucleotide sequence ID" value="NZ_JAVEVW010000038.1"/>
</dbReference>
<comment type="caution">
    <text evidence="3">The sequence shown here is derived from an EMBL/GenBank/DDBJ whole genome shotgun (WGS) entry which is preliminary data.</text>
</comment>
<accession>A0A2P6MA52</accession>
<evidence type="ECO:0008006" key="5">
    <source>
        <dbReference type="Google" id="ProtNLM"/>
    </source>
</evidence>
<dbReference type="AlphaFoldDB" id="A0A2P6MA52"/>
<evidence type="ECO:0000256" key="2">
    <source>
        <dbReference type="SAM" id="Phobius"/>
    </source>
</evidence>